<organism evidence="2 3">
    <name type="scientific">Erwinia amylovora NBRC 12687 = CFBP 1232</name>
    <dbReference type="NCBI Taxonomy" id="1219359"/>
    <lineage>
        <taxon>Bacteria</taxon>
        <taxon>Pseudomonadati</taxon>
        <taxon>Pseudomonadota</taxon>
        <taxon>Gammaproteobacteria</taxon>
        <taxon>Enterobacterales</taxon>
        <taxon>Erwiniaceae</taxon>
        <taxon>Erwinia</taxon>
    </lineage>
</organism>
<gene>
    <name evidence="2" type="ORF">BN437_3725</name>
</gene>
<comment type="caution">
    <text evidence="2">The sequence shown here is derived from an EMBL/GenBank/DDBJ whole genome shotgun (WGS) entry which is preliminary data.</text>
</comment>
<dbReference type="EMBL" id="CAPB01000041">
    <property type="protein sequence ID" value="CCO95623.1"/>
    <property type="molecule type" value="Genomic_DNA"/>
</dbReference>
<evidence type="ECO:0000256" key="1">
    <source>
        <dbReference type="SAM" id="SignalP"/>
    </source>
</evidence>
<name>A0A831ESJ7_ERWAM</name>
<dbReference type="Proteomes" id="UP000013111">
    <property type="component" value="Unassembled WGS sequence"/>
</dbReference>
<dbReference type="AlphaFoldDB" id="A0A831ESJ7"/>
<accession>A0A831ESJ7</accession>
<reference evidence="2 3" key="1">
    <citation type="submission" date="2012-11" db="EMBL/GenBank/DDBJ databases">
        <authorList>
            <person name="Linke B."/>
        </authorList>
    </citation>
    <scope>NUCLEOTIDE SEQUENCE [LARGE SCALE GENOMIC DNA]</scope>
    <source>
        <strain evidence="3">CFBP 1232</strain>
    </source>
</reference>
<evidence type="ECO:0000313" key="2">
    <source>
        <dbReference type="EMBL" id="CCO95623.1"/>
    </source>
</evidence>
<reference evidence="2 3" key="2">
    <citation type="submission" date="2013-04" db="EMBL/GenBank/DDBJ databases">
        <title>Comparative genomics of 12 strains of Erwinia amylovora identifies a pan-genome with a large conserved core and provides insights into host specificity.</title>
        <authorList>
            <person name="Mann R.A."/>
            <person name="Smits T.H.M."/>
            <person name="Buehlmann A."/>
            <person name="Blom J."/>
            <person name="Goesmann A."/>
            <person name="Frey J.E."/>
            <person name="Plummer K.M."/>
            <person name="Beer S.V."/>
            <person name="Luck J."/>
            <person name="Duffy B."/>
            <person name="Rodoni B."/>
        </authorList>
    </citation>
    <scope>NUCLEOTIDE SEQUENCE [LARGE SCALE GENOMIC DNA]</scope>
    <source>
        <strain evidence="3">CFBP 1232</strain>
    </source>
</reference>
<protein>
    <submittedName>
        <fullName evidence="2">Uncharacterized protein</fullName>
    </submittedName>
</protein>
<keyword evidence="1" id="KW-0732">Signal</keyword>
<evidence type="ECO:0000313" key="3">
    <source>
        <dbReference type="Proteomes" id="UP000013111"/>
    </source>
</evidence>
<proteinExistence type="predicted"/>
<feature type="signal peptide" evidence="1">
    <location>
        <begin position="1"/>
        <end position="23"/>
    </location>
</feature>
<feature type="chain" id="PRO_5032884495" evidence="1">
    <location>
        <begin position="24"/>
        <end position="37"/>
    </location>
</feature>
<sequence>MPLPYRRKYAVLNIILFSTSGAAAPDVYTIECGLACA</sequence>